<name>A0ABU3T1U3_9ALTE</name>
<dbReference type="RefSeq" id="WP_316027746.1">
    <property type="nucleotide sequence ID" value="NZ_JAWDIO010000002.1"/>
</dbReference>
<protein>
    <recommendedName>
        <fullName evidence="2">Macrodomain Ori protein</fullName>
    </recommendedName>
</protein>
<dbReference type="EMBL" id="JAWDIO010000002">
    <property type="protein sequence ID" value="MDU0356245.1"/>
    <property type="molecule type" value="Genomic_DNA"/>
</dbReference>
<proteinExistence type="inferred from homology"/>
<comment type="caution">
    <text evidence="3">The sequence shown here is derived from an EMBL/GenBank/DDBJ whole genome shotgun (WGS) entry which is preliminary data.</text>
</comment>
<evidence type="ECO:0000313" key="3">
    <source>
        <dbReference type="EMBL" id="MDU0356245.1"/>
    </source>
</evidence>
<evidence type="ECO:0000256" key="1">
    <source>
        <dbReference type="ARBA" id="ARBA00093464"/>
    </source>
</evidence>
<keyword evidence="4" id="KW-1185">Reference proteome</keyword>
<evidence type="ECO:0000256" key="2">
    <source>
        <dbReference type="ARBA" id="ARBA00093628"/>
    </source>
</evidence>
<dbReference type="InterPro" id="IPR007335">
    <property type="entry name" value="DUF413"/>
</dbReference>
<evidence type="ECO:0000313" key="4">
    <source>
        <dbReference type="Proteomes" id="UP001247805"/>
    </source>
</evidence>
<gene>
    <name evidence="3" type="ORF">RS130_22265</name>
</gene>
<dbReference type="Pfam" id="PF04219">
    <property type="entry name" value="DUF413"/>
    <property type="match status" value="1"/>
</dbReference>
<reference evidence="3 4" key="1">
    <citation type="submission" date="2023-10" db="EMBL/GenBank/DDBJ databases">
        <title>Glaciecola aquimarina strain GGW-M5 nov., isolated from a coastal seawater.</title>
        <authorList>
            <person name="Bayburt H."/>
            <person name="Kim J.M."/>
            <person name="Choi B.J."/>
            <person name="Jeon C.O."/>
        </authorList>
    </citation>
    <scope>NUCLEOTIDE SEQUENCE [LARGE SCALE GENOMIC DNA]</scope>
    <source>
        <strain evidence="3 4">KCTC 32108</strain>
    </source>
</reference>
<accession>A0ABU3T1U3</accession>
<dbReference type="Proteomes" id="UP001247805">
    <property type="component" value="Unassembled WGS sequence"/>
</dbReference>
<sequence length="122" mass="13344">MAKPSRDALVARLFADPKNYPYGFSRSGDFSIAESKALAELGCLIAALVDGLIEPQTDEEQGLLAAAFAKKEPETVAEKAWVKYQKRINRPKLGGIYGSSRVVTDDDAVEPEDDIQIELDND</sequence>
<organism evidence="3 4">
    <name type="scientific">Paraglaciecola aquimarina</name>
    <dbReference type="NCBI Taxonomy" id="1235557"/>
    <lineage>
        <taxon>Bacteria</taxon>
        <taxon>Pseudomonadati</taxon>
        <taxon>Pseudomonadota</taxon>
        <taxon>Gammaproteobacteria</taxon>
        <taxon>Alteromonadales</taxon>
        <taxon>Alteromonadaceae</taxon>
        <taxon>Paraglaciecola</taxon>
    </lineage>
</organism>
<comment type="similarity">
    <text evidence="1">Belongs to the MaoP family.</text>
</comment>